<dbReference type="EC" id="4.6.1.1" evidence="5 17"/>
<dbReference type="InterPro" id="IPR030672">
    <property type="entry name" value="Adcy"/>
</dbReference>
<keyword evidence="9 17" id="KW-0547">Nucleotide-binding</keyword>
<dbReference type="PANTHER" id="PTHR45627">
    <property type="entry name" value="ADENYLATE CYCLASE TYPE 1"/>
    <property type="match status" value="1"/>
</dbReference>
<evidence type="ECO:0000256" key="17">
    <source>
        <dbReference type="PIRNR" id="PIRNR039050"/>
    </source>
</evidence>
<evidence type="ECO:0000256" key="14">
    <source>
        <dbReference type="ARBA" id="ARBA00023136"/>
    </source>
</evidence>
<keyword evidence="7 17" id="KW-0479">Metal-binding</keyword>
<keyword evidence="16 17" id="KW-0456">Lyase</keyword>
<feature type="transmembrane region" description="Helical" evidence="20">
    <location>
        <begin position="768"/>
        <end position="789"/>
    </location>
</feature>
<evidence type="ECO:0000256" key="12">
    <source>
        <dbReference type="ARBA" id="ARBA00022989"/>
    </source>
</evidence>
<evidence type="ECO:0000256" key="3">
    <source>
        <dbReference type="ARBA" id="ARBA00001946"/>
    </source>
</evidence>
<dbReference type="PANTHER" id="PTHR45627:SF12">
    <property type="entry name" value="ADENYLATE CYCLASE TYPE 2"/>
    <property type="match status" value="1"/>
</dbReference>
<feature type="transmembrane region" description="Helical" evidence="20">
    <location>
        <begin position="961"/>
        <end position="983"/>
    </location>
</feature>
<evidence type="ECO:0000256" key="20">
    <source>
        <dbReference type="SAM" id="Phobius"/>
    </source>
</evidence>
<evidence type="ECO:0000256" key="4">
    <source>
        <dbReference type="ARBA" id="ARBA00004141"/>
    </source>
</evidence>
<protein>
    <recommendedName>
        <fullName evidence="5 17">adenylate cyclase</fullName>
        <ecNumber evidence="5 17">4.6.1.1</ecNumber>
    </recommendedName>
</protein>
<dbReference type="SUPFAM" id="SSF55073">
    <property type="entry name" value="Nucleotide cyclase"/>
    <property type="match status" value="2"/>
</dbReference>
<comment type="subcellular location">
    <subcellularLocation>
        <location evidence="4">Membrane</location>
        <topology evidence="4">Multi-pass membrane protein</topology>
    </subcellularLocation>
</comment>
<evidence type="ECO:0000256" key="8">
    <source>
        <dbReference type="ARBA" id="ARBA00022737"/>
    </source>
</evidence>
<proteinExistence type="inferred from homology"/>
<feature type="compositionally biased region" description="Low complexity" evidence="19">
    <location>
        <begin position="84"/>
        <end position="95"/>
    </location>
</feature>
<evidence type="ECO:0000313" key="22">
    <source>
        <dbReference type="Proteomes" id="UP000694888"/>
    </source>
</evidence>
<evidence type="ECO:0000256" key="5">
    <source>
        <dbReference type="ARBA" id="ARBA00012201"/>
    </source>
</evidence>
<dbReference type="Proteomes" id="UP000694888">
    <property type="component" value="Unplaced"/>
</dbReference>
<feature type="compositionally biased region" description="Polar residues" evidence="19">
    <location>
        <begin position="111"/>
        <end position="121"/>
    </location>
</feature>
<evidence type="ECO:0000313" key="24">
    <source>
        <dbReference type="RefSeq" id="XP_012937065.1"/>
    </source>
</evidence>
<feature type="transmembrane region" description="Helical" evidence="20">
    <location>
        <begin position="795"/>
        <end position="822"/>
    </location>
</feature>
<evidence type="ECO:0000256" key="9">
    <source>
        <dbReference type="ARBA" id="ARBA00022741"/>
    </source>
</evidence>
<feature type="region of interest" description="Disordered" evidence="19">
    <location>
        <begin position="76"/>
        <end position="121"/>
    </location>
</feature>
<dbReference type="PROSITE" id="PS00452">
    <property type="entry name" value="GUANYLATE_CYCLASE_1"/>
    <property type="match status" value="2"/>
</dbReference>
<evidence type="ECO:0000259" key="21">
    <source>
        <dbReference type="PROSITE" id="PS50125"/>
    </source>
</evidence>
<dbReference type="Gene3D" id="3.30.70.1230">
    <property type="entry name" value="Nucleotide cyclase"/>
    <property type="match status" value="2"/>
</dbReference>
<feature type="transmembrane region" description="Helical" evidence="20">
    <location>
        <begin position="361"/>
        <end position="382"/>
    </location>
</feature>
<evidence type="ECO:0000256" key="16">
    <source>
        <dbReference type="ARBA" id="ARBA00023239"/>
    </source>
</evidence>
<feature type="transmembrane region" description="Helical" evidence="20">
    <location>
        <begin position="843"/>
        <end position="866"/>
    </location>
</feature>
<feature type="transmembrane region" description="Helical" evidence="20">
    <location>
        <begin position="221"/>
        <end position="242"/>
    </location>
</feature>
<comment type="cofactor">
    <cofactor evidence="2">
        <name>Mn(2+)</name>
        <dbReference type="ChEBI" id="CHEBI:29035"/>
    </cofactor>
</comment>
<keyword evidence="6 20" id="KW-0812">Transmembrane</keyword>
<name>A0ABM0ZYD3_APLCA</name>
<evidence type="ECO:0000256" key="19">
    <source>
        <dbReference type="SAM" id="MobiDB-lite"/>
    </source>
</evidence>
<dbReference type="Pfam" id="PF00211">
    <property type="entry name" value="Guanylate_cyc"/>
    <property type="match status" value="2"/>
</dbReference>
<evidence type="ECO:0000256" key="11">
    <source>
        <dbReference type="ARBA" id="ARBA00022842"/>
    </source>
</evidence>
<dbReference type="RefSeq" id="XP_012937065.1">
    <property type="nucleotide sequence ID" value="XM_013081611.2"/>
</dbReference>
<keyword evidence="15" id="KW-0325">Glycoprotein</keyword>
<dbReference type="GeneID" id="100533449"/>
<evidence type="ECO:0000256" key="7">
    <source>
        <dbReference type="ARBA" id="ARBA00022723"/>
    </source>
</evidence>
<dbReference type="SMART" id="SM00044">
    <property type="entry name" value="CYCc"/>
    <property type="match status" value="2"/>
</dbReference>
<evidence type="ECO:0000256" key="18">
    <source>
        <dbReference type="RuleBase" id="RU000405"/>
    </source>
</evidence>
<dbReference type="InterPro" id="IPR001054">
    <property type="entry name" value="A/G_cyclase"/>
</dbReference>
<evidence type="ECO:0000256" key="10">
    <source>
        <dbReference type="ARBA" id="ARBA00022840"/>
    </source>
</evidence>
<feature type="transmembrane region" description="Helical" evidence="20">
    <location>
        <begin position="286"/>
        <end position="305"/>
    </location>
</feature>
<comment type="function">
    <text evidence="17">Catalyzes the formation of the signaling molecule cAMP in response to G-protein signaling.</text>
</comment>
<feature type="transmembrane region" description="Helical" evidence="20">
    <location>
        <begin position="336"/>
        <end position="355"/>
    </location>
</feature>
<feature type="domain" description="Guanylate cyclase" evidence="21">
    <location>
        <begin position="458"/>
        <end position="585"/>
    </location>
</feature>
<evidence type="ECO:0000256" key="2">
    <source>
        <dbReference type="ARBA" id="ARBA00001936"/>
    </source>
</evidence>
<evidence type="ECO:0000256" key="6">
    <source>
        <dbReference type="ARBA" id="ARBA00022692"/>
    </source>
</evidence>
<evidence type="ECO:0000256" key="15">
    <source>
        <dbReference type="ARBA" id="ARBA00023180"/>
    </source>
</evidence>
<keyword evidence="11 17" id="KW-0460">Magnesium</keyword>
<comment type="similarity">
    <text evidence="17 18">Belongs to the adenylyl cyclase class-4/guanylyl cyclase family.</text>
</comment>
<evidence type="ECO:0000256" key="13">
    <source>
        <dbReference type="ARBA" id="ARBA00022998"/>
    </source>
</evidence>
<dbReference type="PROSITE" id="PS50125">
    <property type="entry name" value="GUANYLATE_CYCLASE_2"/>
    <property type="match status" value="2"/>
</dbReference>
<dbReference type="InterPro" id="IPR032628">
    <property type="entry name" value="AC_N"/>
</dbReference>
<keyword evidence="12 20" id="KW-1133">Transmembrane helix</keyword>
<keyword evidence="13 17" id="KW-0115">cAMP biosynthesis</keyword>
<dbReference type="Pfam" id="PF06327">
    <property type="entry name" value="Adcy_cons_dom"/>
    <property type="match status" value="1"/>
</dbReference>
<feature type="compositionally biased region" description="Basic and acidic residues" evidence="19">
    <location>
        <begin position="96"/>
        <end position="110"/>
    </location>
</feature>
<feature type="transmembrane region" description="Helical" evidence="20">
    <location>
        <begin position="922"/>
        <end position="941"/>
    </location>
</feature>
<dbReference type="InterPro" id="IPR029787">
    <property type="entry name" value="Nucleotide_cyclase"/>
</dbReference>
<keyword evidence="8" id="KW-0677">Repeat</keyword>
<comment type="catalytic activity">
    <reaction evidence="1 17">
        <text>ATP = 3',5'-cyclic AMP + diphosphate</text>
        <dbReference type="Rhea" id="RHEA:15389"/>
        <dbReference type="ChEBI" id="CHEBI:30616"/>
        <dbReference type="ChEBI" id="CHEBI:33019"/>
        <dbReference type="ChEBI" id="CHEBI:58165"/>
        <dbReference type="EC" id="4.6.1.1"/>
    </reaction>
</comment>
<gene>
    <name evidence="23 24" type="primary">aplB</name>
</gene>
<sequence length="1246" mass="139824">MAKLPLSLANGGRSIVFDDAHHRRGYPDLLSLTSLQEGQNSNVAESKNDKIQTDQSALNSDKVVFHIVESEQSAPNIVEESSRGDGISSRGSDSSNIRHDLLGGRPEHFINRSSNESTGSSLNNVTFGTSISPPLTPILDPTAHTARLSSISSRVPLYTSLSPGPRRGHVLGARDLGSSRENSGVVSNKNLSLRRVKDSFLDLDLEKLYKRYAVRTKCPMVAAYLGILMVSMIVFLVLSFMLRTLEATVECIGQTVTLIISFIYFTAVFVIVIFDGRRTIILRPTFTSLVIVIGTIVLANLYFGFSNSRTPTSDIPVLFYTVVVSYMVLPLSRKWTLVSGSVVIVFHLLTAGLCSTTHSDLGLQLFCNFLVLSSANIIGLTHKFLSDVAHRRAFLDARNSVDSMIKLEKEKQQQDELLVSCIPSNLVKEIKKDLQENMREPRPTLFHDLYVQRYHGVSILYADIVNFTPLASECTAAELVKMLNELFGRFDQLAKKSSCMRIKILGDCYYCVSGIPTADKKHAHNCVRMGLRMLDAIRDVRENTGVDVDMRIGVHTGSVLCGVLGLRKWQYDVWSDDVTIANNMESGGVPGRVHISKQTLDCLDGEYDVEPGLGGERSTFLADTGVDTYLVVPVERRQTRDRKLGKTRYHDHGMRKSARLTKFLETWGVDKPFSNLKTSSMVSKALSLTSLALIDSNFMMNSSGIDQGLMAADKQQQEEINMRLQDRLNHISNYSFLCKDKSEMHTVFLRFLDPSAEHSYTKQSDDMFPFYVMITFVIFVVIFITQAIMLPRSTMYFVTSTVGILLFTAVTIICFCNQIPFLKRGHKYLRILQRMSTYIEQSYWTRIVLSLGCMGLISLVSTLSLVHCEGPGNSTMSSHLANSTTITPGTSACSYPSYYLVCFLLAFTGYSIFVQISFIIKFIFYCLMFVVVNIVVHVGRGDMFDLYDQNLKSSNDGLNTFMVPLKAKTSVYVAMLLITMHFLDRQMEYANRLGHLFKMQFQRETEQVKMMAAINKIVLENIIPSHVIAYYLRSSRKHEDLYHEAYESVSVMFASIPNFKDFYQQTKSNGEGMECIRVLNEIISDFDLLVIKKFQDVEKIKTIGSTYMAATGLHRGQAGNQDDEAGERTIVTMVEFSLAMMSTLDTVNQHSFNNFSLRIGVNHGPVIAGVIGARKPQYDIWGDTVNVASRMDSSGEPGKIQMREETAAVLVKYGYNLELRGITKVKGKEPMKTFYLLHKKEHNTRL</sequence>
<feature type="transmembrane region" description="Helical" evidence="20">
    <location>
        <begin position="254"/>
        <end position="274"/>
    </location>
</feature>
<comment type="cofactor">
    <cofactor evidence="3 17">
        <name>Mg(2+)</name>
        <dbReference type="ChEBI" id="CHEBI:18420"/>
    </cofactor>
</comment>
<keyword evidence="22" id="KW-1185">Reference proteome</keyword>
<accession>A0ABM0ZYD3</accession>
<dbReference type="Pfam" id="PF16214">
    <property type="entry name" value="AC_N"/>
    <property type="match status" value="1"/>
</dbReference>
<keyword evidence="10 17" id="KW-0067">ATP-binding</keyword>
<keyword evidence="14 17" id="KW-0472">Membrane</keyword>
<evidence type="ECO:0000256" key="1">
    <source>
        <dbReference type="ARBA" id="ARBA00001593"/>
    </source>
</evidence>
<organism evidence="22 24">
    <name type="scientific">Aplysia californica</name>
    <name type="common">California sea hare</name>
    <dbReference type="NCBI Taxonomy" id="6500"/>
    <lineage>
        <taxon>Eukaryota</taxon>
        <taxon>Metazoa</taxon>
        <taxon>Spiralia</taxon>
        <taxon>Lophotrochozoa</taxon>
        <taxon>Mollusca</taxon>
        <taxon>Gastropoda</taxon>
        <taxon>Heterobranchia</taxon>
        <taxon>Euthyneura</taxon>
        <taxon>Tectipleura</taxon>
        <taxon>Aplysiida</taxon>
        <taxon>Aplysioidea</taxon>
        <taxon>Aplysiidae</taxon>
        <taxon>Aplysia</taxon>
    </lineage>
</organism>
<dbReference type="PIRSF" id="PIRSF039050">
    <property type="entry name" value="Ade_cyc"/>
    <property type="match status" value="1"/>
</dbReference>
<dbReference type="InterPro" id="IPR009398">
    <property type="entry name" value="Adcy_conserved_dom"/>
</dbReference>
<reference evidence="23 24" key="1">
    <citation type="submission" date="2025-05" db="UniProtKB">
        <authorList>
            <consortium name="RefSeq"/>
        </authorList>
    </citation>
    <scope>IDENTIFICATION</scope>
</reference>
<dbReference type="CDD" id="cd07302">
    <property type="entry name" value="CHD"/>
    <property type="match status" value="2"/>
</dbReference>
<dbReference type="RefSeq" id="XP_012937063.1">
    <property type="nucleotide sequence ID" value="XM_013081609.2"/>
</dbReference>
<evidence type="ECO:0000313" key="23">
    <source>
        <dbReference type="RefSeq" id="XP_012937063.1"/>
    </source>
</evidence>
<feature type="domain" description="Guanylate cyclase" evidence="21">
    <location>
        <begin position="1050"/>
        <end position="1192"/>
    </location>
</feature>
<feature type="transmembrane region" description="Helical" evidence="20">
    <location>
        <begin position="311"/>
        <end position="329"/>
    </location>
</feature>
<dbReference type="InterPro" id="IPR018297">
    <property type="entry name" value="A/G_cyclase_CS"/>
</dbReference>